<dbReference type="GO" id="GO:0048638">
    <property type="term" value="P:regulation of developmental growth"/>
    <property type="evidence" value="ECO:0007669"/>
    <property type="project" value="UniProtKB-ARBA"/>
</dbReference>
<dbReference type="PANTHER" id="PTHR24356:SF406">
    <property type="entry name" value="3-PHOSPHOINOSITIDE-DEPENDENT PROTEIN KINASE 1"/>
    <property type="match status" value="1"/>
</dbReference>
<evidence type="ECO:0000256" key="10">
    <source>
        <dbReference type="ARBA" id="ARBA00022777"/>
    </source>
</evidence>
<feature type="region of interest" description="Disordered" evidence="15">
    <location>
        <begin position="632"/>
        <end position="662"/>
    </location>
</feature>
<dbReference type="InterPro" id="IPR033931">
    <property type="entry name" value="PDK1-typ_PH"/>
</dbReference>
<keyword evidence="6" id="KW-0963">Cytoplasm</keyword>
<reference evidence="17" key="1">
    <citation type="submission" date="2022-11" db="EMBL/GenBank/DDBJ databases">
        <authorList>
            <person name="Kikuchi T."/>
        </authorList>
    </citation>
    <scope>NUCLEOTIDE SEQUENCE</scope>
    <source>
        <strain evidence="17">PS1010</strain>
    </source>
</reference>
<dbReference type="FunFam" id="2.30.29.30:FF:000324">
    <property type="entry name" value="Phosphoinositide-dependent kinase 1, isoform F"/>
    <property type="match status" value="1"/>
</dbReference>
<keyword evidence="9 14" id="KW-0547">Nucleotide-binding</keyword>
<dbReference type="AlphaFoldDB" id="A0A9P1J237"/>
<evidence type="ECO:0000256" key="3">
    <source>
        <dbReference type="ARBA" id="ARBA00012513"/>
    </source>
</evidence>
<evidence type="ECO:0000259" key="16">
    <source>
        <dbReference type="PROSITE" id="PS50011"/>
    </source>
</evidence>
<comment type="catalytic activity">
    <reaction evidence="13">
        <text>L-seryl-[protein] + ATP = O-phospho-L-seryl-[protein] + ADP + H(+)</text>
        <dbReference type="Rhea" id="RHEA:17989"/>
        <dbReference type="Rhea" id="RHEA-COMP:9863"/>
        <dbReference type="Rhea" id="RHEA-COMP:11604"/>
        <dbReference type="ChEBI" id="CHEBI:15378"/>
        <dbReference type="ChEBI" id="CHEBI:29999"/>
        <dbReference type="ChEBI" id="CHEBI:30616"/>
        <dbReference type="ChEBI" id="CHEBI:83421"/>
        <dbReference type="ChEBI" id="CHEBI:456216"/>
        <dbReference type="EC" id="2.7.11.1"/>
    </reaction>
</comment>
<gene>
    <name evidence="17" type="ORF">CAMP_LOCUS19423</name>
</gene>
<dbReference type="GO" id="GO:0004674">
    <property type="term" value="F:protein serine/threonine kinase activity"/>
    <property type="evidence" value="ECO:0007669"/>
    <property type="project" value="UniProtKB-KW"/>
</dbReference>
<dbReference type="InterPro" id="IPR050236">
    <property type="entry name" value="Ser_Thr_kinase_AGC"/>
</dbReference>
<dbReference type="Gene3D" id="2.30.29.30">
    <property type="entry name" value="Pleckstrin-homology domain (PH domain)/Phosphotyrosine-binding domain (PTB)"/>
    <property type="match status" value="1"/>
</dbReference>
<dbReference type="SMART" id="SM00220">
    <property type="entry name" value="S_TKc"/>
    <property type="match status" value="1"/>
</dbReference>
<dbReference type="OrthoDB" id="347657at2759"/>
<dbReference type="InterPro" id="IPR001849">
    <property type="entry name" value="PH_domain"/>
</dbReference>
<dbReference type="InterPro" id="IPR008271">
    <property type="entry name" value="Ser/Thr_kinase_AS"/>
</dbReference>
<dbReference type="SMART" id="SM00233">
    <property type="entry name" value="PH"/>
    <property type="match status" value="1"/>
</dbReference>
<dbReference type="PROSITE" id="PS50011">
    <property type="entry name" value="PROTEIN_KINASE_DOM"/>
    <property type="match status" value="1"/>
</dbReference>
<dbReference type="GO" id="GO:1901701">
    <property type="term" value="P:cellular response to oxygen-containing compound"/>
    <property type="evidence" value="ECO:0007669"/>
    <property type="project" value="UniProtKB-ARBA"/>
</dbReference>
<accession>A0A9P1J237</accession>
<evidence type="ECO:0000256" key="1">
    <source>
        <dbReference type="ARBA" id="ARBA00004496"/>
    </source>
</evidence>
<keyword evidence="11 14" id="KW-0067">ATP-binding</keyword>
<keyword evidence="10" id="KW-0418">Kinase</keyword>
<evidence type="ECO:0000256" key="13">
    <source>
        <dbReference type="ARBA" id="ARBA00048679"/>
    </source>
</evidence>
<dbReference type="EMBL" id="CANHGI010000006">
    <property type="protein sequence ID" value="CAI5456786.1"/>
    <property type="molecule type" value="Genomic_DNA"/>
</dbReference>
<feature type="region of interest" description="Disordered" evidence="15">
    <location>
        <begin position="202"/>
        <end position="249"/>
    </location>
</feature>
<dbReference type="CDD" id="cd05581">
    <property type="entry name" value="STKc_PDK1"/>
    <property type="match status" value="1"/>
</dbReference>
<feature type="binding site" evidence="14">
    <location>
        <position position="64"/>
    </location>
    <ligand>
        <name>ATP</name>
        <dbReference type="ChEBI" id="CHEBI:30616"/>
    </ligand>
</feature>
<evidence type="ECO:0000256" key="2">
    <source>
        <dbReference type="ARBA" id="ARBA00010006"/>
    </source>
</evidence>
<evidence type="ECO:0000256" key="14">
    <source>
        <dbReference type="PROSITE-ProRule" id="PRU10141"/>
    </source>
</evidence>
<dbReference type="SUPFAM" id="SSF56112">
    <property type="entry name" value="Protein kinase-like (PK-like)"/>
    <property type="match status" value="1"/>
</dbReference>
<proteinExistence type="inferred from homology"/>
<dbReference type="SUPFAM" id="SSF50729">
    <property type="entry name" value="PH domain-like"/>
    <property type="match status" value="1"/>
</dbReference>
<dbReference type="InterPro" id="IPR011993">
    <property type="entry name" value="PH-like_dom_sf"/>
</dbReference>
<evidence type="ECO:0000256" key="6">
    <source>
        <dbReference type="ARBA" id="ARBA00022490"/>
    </source>
</evidence>
<feature type="compositionally biased region" description="Basic residues" evidence="15">
    <location>
        <begin position="646"/>
        <end position="662"/>
    </location>
</feature>
<dbReference type="Gene3D" id="1.10.510.10">
    <property type="entry name" value="Transferase(Phosphotransferase) domain 1"/>
    <property type="match status" value="2"/>
</dbReference>
<evidence type="ECO:0000256" key="8">
    <source>
        <dbReference type="ARBA" id="ARBA00022679"/>
    </source>
</evidence>
<dbReference type="InterPro" id="IPR017441">
    <property type="entry name" value="Protein_kinase_ATP_BS"/>
</dbReference>
<comment type="catalytic activity">
    <reaction evidence="12">
        <text>L-threonyl-[protein] + ATP = O-phospho-L-threonyl-[protein] + ADP + H(+)</text>
        <dbReference type="Rhea" id="RHEA:46608"/>
        <dbReference type="Rhea" id="RHEA-COMP:11060"/>
        <dbReference type="Rhea" id="RHEA-COMP:11605"/>
        <dbReference type="ChEBI" id="CHEBI:15378"/>
        <dbReference type="ChEBI" id="CHEBI:30013"/>
        <dbReference type="ChEBI" id="CHEBI:30616"/>
        <dbReference type="ChEBI" id="CHEBI:61977"/>
        <dbReference type="ChEBI" id="CHEBI:456216"/>
        <dbReference type="EC" id="2.7.11.1"/>
    </reaction>
</comment>
<comment type="similarity">
    <text evidence="2">Belongs to the protein kinase superfamily. AGC Ser/Thr protein kinase family. PDPK1 subfamily.</text>
</comment>
<name>A0A9P1J237_9PELO</name>
<dbReference type="PROSITE" id="PS00107">
    <property type="entry name" value="PROTEIN_KINASE_ATP"/>
    <property type="match status" value="1"/>
</dbReference>
<keyword evidence="5" id="KW-0217">Developmental protein</keyword>
<dbReference type="GO" id="GO:0005524">
    <property type="term" value="F:ATP binding"/>
    <property type="evidence" value="ECO:0007669"/>
    <property type="project" value="UniProtKB-UniRule"/>
</dbReference>
<dbReference type="Pfam" id="PF00069">
    <property type="entry name" value="Pkinase"/>
    <property type="match status" value="2"/>
</dbReference>
<evidence type="ECO:0000256" key="7">
    <source>
        <dbReference type="ARBA" id="ARBA00022527"/>
    </source>
</evidence>
<keyword evidence="8" id="KW-0808">Transferase</keyword>
<dbReference type="InterPro" id="IPR000719">
    <property type="entry name" value="Prot_kinase_dom"/>
</dbReference>
<dbReference type="PANTHER" id="PTHR24356">
    <property type="entry name" value="SERINE/THREONINE-PROTEIN KINASE"/>
    <property type="match status" value="1"/>
</dbReference>
<dbReference type="Gene3D" id="3.30.200.20">
    <property type="entry name" value="Phosphorylase Kinase, domain 1"/>
    <property type="match status" value="1"/>
</dbReference>
<evidence type="ECO:0000313" key="17">
    <source>
        <dbReference type="EMBL" id="CAI5456786.1"/>
    </source>
</evidence>
<feature type="domain" description="Protein kinase" evidence="16">
    <location>
        <begin position="35"/>
        <end position="347"/>
    </location>
</feature>
<dbReference type="Proteomes" id="UP001152747">
    <property type="component" value="Unassembled WGS sequence"/>
</dbReference>
<dbReference type="GO" id="GO:0035556">
    <property type="term" value="P:intracellular signal transduction"/>
    <property type="evidence" value="ECO:0007669"/>
    <property type="project" value="TreeGrafter"/>
</dbReference>
<evidence type="ECO:0000313" key="18">
    <source>
        <dbReference type="Proteomes" id="UP001152747"/>
    </source>
</evidence>
<dbReference type="CDD" id="cd01262">
    <property type="entry name" value="PH_PDK1"/>
    <property type="match status" value="1"/>
</dbReference>
<evidence type="ECO:0000256" key="9">
    <source>
        <dbReference type="ARBA" id="ARBA00022741"/>
    </source>
</evidence>
<dbReference type="EC" id="2.7.11.1" evidence="3"/>
<evidence type="ECO:0000256" key="4">
    <source>
        <dbReference type="ARBA" id="ARBA00018538"/>
    </source>
</evidence>
<dbReference type="PROSITE" id="PS00108">
    <property type="entry name" value="PROTEIN_KINASE_ST"/>
    <property type="match status" value="1"/>
</dbReference>
<evidence type="ECO:0000256" key="15">
    <source>
        <dbReference type="SAM" id="MobiDB-lite"/>
    </source>
</evidence>
<dbReference type="GO" id="GO:0005737">
    <property type="term" value="C:cytoplasm"/>
    <property type="evidence" value="ECO:0007669"/>
    <property type="project" value="UniProtKB-SubCell"/>
</dbReference>
<comment type="subcellular location">
    <subcellularLocation>
        <location evidence="1">Cytoplasm</location>
    </subcellularLocation>
</comment>
<keyword evidence="18" id="KW-1185">Reference proteome</keyword>
<keyword evidence="7" id="KW-0723">Serine/threonine-protein kinase</keyword>
<dbReference type="InterPro" id="IPR011009">
    <property type="entry name" value="Kinase-like_dom_sf"/>
</dbReference>
<evidence type="ECO:0000256" key="5">
    <source>
        <dbReference type="ARBA" id="ARBA00022473"/>
    </source>
</evidence>
<comment type="caution">
    <text evidence="17">The sequence shown here is derived from an EMBL/GenBank/DDBJ whole genome shotgun (WGS) entry which is preliminary data.</text>
</comment>
<dbReference type="Pfam" id="PF14593">
    <property type="entry name" value="PH_3"/>
    <property type="match status" value="1"/>
</dbReference>
<evidence type="ECO:0000256" key="11">
    <source>
        <dbReference type="ARBA" id="ARBA00022840"/>
    </source>
</evidence>
<evidence type="ECO:0000256" key="12">
    <source>
        <dbReference type="ARBA" id="ARBA00047899"/>
    </source>
</evidence>
<sequence length="662" mass="76327">MSAENEEAESNNQKVERLIEQTIVDGCPERTAHDFVFLKSLGDGAYSSVYRAREIASGAEFAVKVIQKSHIYRHGKMEWIIREKNVMNYLTQMCGTHPFVSQLYTSFQDRTRLYFVQMLAERGDMSEALSHFGCFDVPTTIFFCSEILTGLDYLHRNNIIHRDIKPENILIKQDGHIMITDFGSAQAYQDLNLPMERFHGDLNDDEEFSSSESSSPPPLTRQKTENEKDSDEWDLLSGSASGTVNDTGRRTTFVGTAQYVSPEMLTDGDVGPHSDHWALGCILFQCLSGQAPFRGDNQYRMMKKVQTNEFEFPDGFPEIAADLVNKILTVDIDYRIDSEDIKDHPFFRDVDWDNITSQEVPTLHAYIPANNGEPEFHSTIVEPGLDEKVLFRLMNENMNSKVVAGSSKNAEDFEELFKQLVEPDVEPEPFVTPNFMFPGARVEVTRRPAEPEPEPEPEVLPKVSREEVLKANKELAFTDAELDIHNKNIETRMSPRLRDEKLEIQRSENPYHLFAGGRLILKQGFLEKKRGLFARKRMFILTEGPHLLYVDHSNMVLKGEIPWSPCMQTEIKNFGTFFIHTPNRVYYLFDENRRALEWCHAIQLMKNRYEAEIQKTYEIAMRDGTFNSIYGKKKSRKEMMREEKAARRKQEKASKKAARQSR</sequence>
<organism evidence="17 18">
    <name type="scientific">Caenorhabditis angaria</name>
    <dbReference type="NCBI Taxonomy" id="860376"/>
    <lineage>
        <taxon>Eukaryota</taxon>
        <taxon>Metazoa</taxon>
        <taxon>Ecdysozoa</taxon>
        <taxon>Nematoda</taxon>
        <taxon>Chromadorea</taxon>
        <taxon>Rhabditida</taxon>
        <taxon>Rhabditina</taxon>
        <taxon>Rhabditomorpha</taxon>
        <taxon>Rhabditoidea</taxon>
        <taxon>Rhabditidae</taxon>
        <taxon>Peloderinae</taxon>
        <taxon>Caenorhabditis</taxon>
    </lineage>
</organism>
<protein>
    <recommendedName>
        <fullName evidence="4">3-phosphoinositide-dependent protein kinase 1</fullName>
        <ecNumber evidence="3">2.7.11.1</ecNumber>
    </recommendedName>
</protein>
<dbReference type="FunFam" id="3.30.200.20:FF:001188">
    <property type="entry name" value="3-phosphoinositide-dependent protein kinase 1"/>
    <property type="match status" value="1"/>
</dbReference>
<dbReference type="InterPro" id="IPR039046">
    <property type="entry name" value="PDPK1"/>
</dbReference>